<evidence type="ECO:0000313" key="4">
    <source>
        <dbReference type="Proteomes" id="UP000037460"/>
    </source>
</evidence>
<dbReference type="Proteomes" id="UP000037460">
    <property type="component" value="Unassembled WGS sequence"/>
</dbReference>
<evidence type="ECO:0000313" key="3">
    <source>
        <dbReference type="EMBL" id="KOO33628.1"/>
    </source>
</evidence>
<evidence type="ECO:0000256" key="1">
    <source>
        <dbReference type="ARBA" id="ARBA00007884"/>
    </source>
</evidence>
<dbReference type="PANTHER" id="PTHR13194:SF19">
    <property type="entry name" value="NAD(P)-BINDING ROSSMANN-FOLD SUPERFAMILY PROTEIN"/>
    <property type="match status" value="1"/>
</dbReference>
<sequence length="158" mass="17093">MGGVSESTFRTSDGVGIFSGTISTENNGGFAGCRSKAVTPALDLSSCTGLKLLIKGDGKRYKFIVRDSYDWNGIAWAQAFDSAKSVSAAGVDGYEEVRLPFAAFVPTLFARRVPGVKLNTRELNTVQLTLSKFEYDSALNPRFSEGAFELRVQQIAAY</sequence>
<organism evidence="3 4">
    <name type="scientific">Chrysochromulina tobinii</name>
    <dbReference type="NCBI Taxonomy" id="1460289"/>
    <lineage>
        <taxon>Eukaryota</taxon>
        <taxon>Haptista</taxon>
        <taxon>Haptophyta</taxon>
        <taxon>Prymnesiophyceae</taxon>
        <taxon>Prymnesiales</taxon>
        <taxon>Chrysochromulinaceae</taxon>
        <taxon>Chrysochromulina</taxon>
    </lineage>
</organism>
<proteinExistence type="inferred from homology"/>
<feature type="domain" description="NADH:ubiquinone oxidoreductase intermediate-associated protein 30" evidence="2">
    <location>
        <begin position="1"/>
        <end position="152"/>
    </location>
</feature>
<dbReference type="InterPro" id="IPR013857">
    <property type="entry name" value="NADH-UbQ_OxRdtase-assoc_prot30"/>
</dbReference>
<accession>A0A0M0K5G8</accession>
<dbReference type="OrthoDB" id="426386at2759"/>
<reference evidence="4" key="1">
    <citation type="journal article" date="2015" name="PLoS Genet.">
        <title>Genome Sequence and Transcriptome Analyses of Chrysochromulina tobin: Metabolic Tools for Enhanced Algal Fitness in the Prominent Order Prymnesiales (Haptophyceae).</title>
        <authorList>
            <person name="Hovde B.T."/>
            <person name="Deodato C.R."/>
            <person name="Hunsperger H.M."/>
            <person name="Ryken S.A."/>
            <person name="Yost W."/>
            <person name="Jha R.K."/>
            <person name="Patterson J."/>
            <person name="Monnat R.J. Jr."/>
            <person name="Barlow S.B."/>
            <person name="Starkenburg S.R."/>
            <person name="Cattolico R.A."/>
        </authorList>
    </citation>
    <scope>NUCLEOTIDE SEQUENCE</scope>
    <source>
        <strain evidence="4">CCMP291</strain>
    </source>
</reference>
<dbReference type="SUPFAM" id="SSF49785">
    <property type="entry name" value="Galactose-binding domain-like"/>
    <property type="match status" value="1"/>
</dbReference>
<dbReference type="GO" id="GO:0051082">
    <property type="term" value="F:unfolded protein binding"/>
    <property type="evidence" value="ECO:0007669"/>
    <property type="project" value="TreeGrafter"/>
</dbReference>
<dbReference type="InterPro" id="IPR008979">
    <property type="entry name" value="Galactose-bd-like_sf"/>
</dbReference>
<evidence type="ECO:0000259" key="2">
    <source>
        <dbReference type="Pfam" id="PF08547"/>
    </source>
</evidence>
<dbReference type="InterPro" id="IPR039131">
    <property type="entry name" value="NDUFAF1"/>
</dbReference>
<dbReference type="EMBL" id="JWZX01001469">
    <property type="protein sequence ID" value="KOO33628.1"/>
    <property type="molecule type" value="Genomic_DNA"/>
</dbReference>
<comment type="similarity">
    <text evidence="1">Belongs to the CIA30 family.</text>
</comment>
<protein>
    <submittedName>
        <fullName evidence="3">Complex i intermediate-associated protein 30</fullName>
    </submittedName>
</protein>
<name>A0A0M0K5G8_9EUKA</name>
<comment type="caution">
    <text evidence="3">The sequence shown here is derived from an EMBL/GenBank/DDBJ whole genome shotgun (WGS) entry which is preliminary data.</text>
</comment>
<gene>
    <name evidence="3" type="ORF">Ctob_010688</name>
</gene>
<keyword evidence="4" id="KW-1185">Reference proteome</keyword>
<dbReference type="GO" id="GO:0010257">
    <property type="term" value="P:NADH dehydrogenase complex assembly"/>
    <property type="evidence" value="ECO:0007669"/>
    <property type="project" value="TreeGrafter"/>
</dbReference>
<dbReference type="PANTHER" id="PTHR13194">
    <property type="entry name" value="COMPLEX I INTERMEDIATE-ASSOCIATED PROTEIN 30"/>
    <property type="match status" value="1"/>
</dbReference>
<dbReference type="Pfam" id="PF08547">
    <property type="entry name" value="CIA30"/>
    <property type="match status" value="1"/>
</dbReference>
<dbReference type="AlphaFoldDB" id="A0A0M0K5G8"/>